<evidence type="ECO:0000256" key="4">
    <source>
        <dbReference type="ARBA" id="ARBA00022989"/>
    </source>
</evidence>
<sequence length="151" mass="16647">MTRSSAAVGWLASLVQIAAGCYLIYLGVKTWLEAKPKRLEKRSDHTQEAAGHGFGWESFVNLSNPKVITFFLSLYAATMPAAPLWTKLAVLLGGFLFEIVWYGLVILLFSTPPARAAYDRAGHWIERAVGTALTVFGLKLTSEKLWSRATV</sequence>
<dbReference type="PANTHER" id="PTHR30086:SF20">
    <property type="entry name" value="ARGININE EXPORTER PROTEIN ARGO-RELATED"/>
    <property type="match status" value="1"/>
</dbReference>
<dbReference type="RefSeq" id="WP_184498740.1">
    <property type="nucleotide sequence ID" value="NZ_JACIHI010000002.1"/>
</dbReference>
<feature type="transmembrane region" description="Helical" evidence="6">
    <location>
        <begin position="6"/>
        <end position="28"/>
    </location>
</feature>
<dbReference type="GO" id="GO:0005886">
    <property type="term" value="C:plasma membrane"/>
    <property type="evidence" value="ECO:0007669"/>
    <property type="project" value="UniProtKB-SubCell"/>
</dbReference>
<keyword evidence="5 6" id="KW-0472">Membrane</keyword>
<keyword evidence="4 6" id="KW-1133">Transmembrane helix</keyword>
<evidence type="ECO:0000313" key="8">
    <source>
        <dbReference type="Proteomes" id="UP000533724"/>
    </source>
</evidence>
<protein>
    <submittedName>
        <fullName evidence="7">Threonine/homoserine/homoserine lactone efflux protein</fullName>
    </submittedName>
</protein>
<dbReference type="Proteomes" id="UP000533724">
    <property type="component" value="Unassembled WGS sequence"/>
</dbReference>
<dbReference type="Pfam" id="PF01810">
    <property type="entry name" value="LysE"/>
    <property type="match status" value="1"/>
</dbReference>
<evidence type="ECO:0000313" key="7">
    <source>
        <dbReference type="EMBL" id="MBB4438184.1"/>
    </source>
</evidence>
<dbReference type="EMBL" id="JACIHI010000002">
    <property type="protein sequence ID" value="MBB4438184.1"/>
    <property type="molecule type" value="Genomic_DNA"/>
</dbReference>
<proteinExistence type="predicted"/>
<evidence type="ECO:0000256" key="5">
    <source>
        <dbReference type="ARBA" id="ARBA00023136"/>
    </source>
</evidence>
<organism evidence="7 8">
    <name type="scientific">Rhizobium esperanzae</name>
    <dbReference type="NCBI Taxonomy" id="1967781"/>
    <lineage>
        <taxon>Bacteria</taxon>
        <taxon>Pseudomonadati</taxon>
        <taxon>Pseudomonadota</taxon>
        <taxon>Alphaproteobacteria</taxon>
        <taxon>Hyphomicrobiales</taxon>
        <taxon>Rhizobiaceae</taxon>
        <taxon>Rhizobium/Agrobacterium group</taxon>
        <taxon>Rhizobium</taxon>
    </lineage>
</organism>
<dbReference type="GO" id="GO:0015171">
    <property type="term" value="F:amino acid transmembrane transporter activity"/>
    <property type="evidence" value="ECO:0007669"/>
    <property type="project" value="TreeGrafter"/>
</dbReference>
<dbReference type="InterPro" id="IPR001123">
    <property type="entry name" value="LeuE-type"/>
</dbReference>
<dbReference type="AlphaFoldDB" id="A0A7W6UIU9"/>
<name>A0A7W6UIU9_9HYPH</name>
<comment type="caution">
    <text evidence="7">The sequence shown here is derived from an EMBL/GenBank/DDBJ whole genome shotgun (WGS) entry which is preliminary data.</text>
</comment>
<accession>A0A7W6UIU9</accession>
<reference evidence="7 8" key="1">
    <citation type="submission" date="2020-08" db="EMBL/GenBank/DDBJ databases">
        <title>Genomic Encyclopedia of Type Strains, Phase IV (KMG-V): Genome sequencing to study the core and pangenomes of soil and plant-associated prokaryotes.</title>
        <authorList>
            <person name="Whitman W."/>
        </authorList>
    </citation>
    <scope>NUCLEOTIDE SEQUENCE [LARGE SCALE GENOMIC DNA]</scope>
    <source>
        <strain evidence="7 8">SEMIA 414</strain>
    </source>
</reference>
<evidence type="ECO:0000256" key="2">
    <source>
        <dbReference type="ARBA" id="ARBA00022475"/>
    </source>
</evidence>
<gene>
    <name evidence="7" type="ORF">GGE15_001433</name>
</gene>
<dbReference type="PROSITE" id="PS51257">
    <property type="entry name" value="PROKAR_LIPOPROTEIN"/>
    <property type="match status" value="1"/>
</dbReference>
<keyword evidence="2" id="KW-1003">Cell membrane</keyword>
<feature type="transmembrane region" description="Helical" evidence="6">
    <location>
        <begin position="91"/>
        <end position="110"/>
    </location>
</feature>
<evidence type="ECO:0000256" key="3">
    <source>
        <dbReference type="ARBA" id="ARBA00022692"/>
    </source>
</evidence>
<keyword evidence="3 6" id="KW-0812">Transmembrane</keyword>
<evidence type="ECO:0000256" key="1">
    <source>
        <dbReference type="ARBA" id="ARBA00004651"/>
    </source>
</evidence>
<evidence type="ECO:0000256" key="6">
    <source>
        <dbReference type="SAM" id="Phobius"/>
    </source>
</evidence>
<comment type="subcellular location">
    <subcellularLocation>
        <location evidence="1">Cell membrane</location>
        <topology evidence="1">Multi-pass membrane protein</topology>
    </subcellularLocation>
</comment>
<dbReference type="PANTHER" id="PTHR30086">
    <property type="entry name" value="ARGININE EXPORTER PROTEIN ARGO"/>
    <property type="match status" value="1"/>
</dbReference>